<dbReference type="Proteomes" id="UP000183053">
    <property type="component" value="Unassembled WGS sequence"/>
</dbReference>
<protein>
    <submittedName>
        <fullName evidence="1">Uncharacterized protein</fullName>
    </submittedName>
</protein>
<evidence type="ECO:0000313" key="1">
    <source>
        <dbReference type="EMBL" id="SDR27798.1"/>
    </source>
</evidence>
<gene>
    <name evidence="1" type="ORF">SAMN04489765_4484</name>
</gene>
<name>A0A1H1HRS0_9ACTN</name>
<reference evidence="2" key="1">
    <citation type="submission" date="2016-10" db="EMBL/GenBank/DDBJ databases">
        <authorList>
            <person name="Varghese N."/>
            <person name="Submissions S."/>
        </authorList>
    </citation>
    <scope>NUCLEOTIDE SEQUENCE [LARGE SCALE GENOMIC DNA]</scope>
    <source>
        <strain evidence="2">DSM 44142</strain>
    </source>
</reference>
<accession>A0A1H1HRS0</accession>
<evidence type="ECO:0000313" key="2">
    <source>
        <dbReference type="Proteomes" id="UP000183053"/>
    </source>
</evidence>
<dbReference type="EMBL" id="FNLF01000002">
    <property type="protein sequence ID" value="SDR27798.1"/>
    <property type="molecule type" value="Genomic_DNA"/>
</dbReference>
<organism evidence="1 2">
    <name type="scientific">Tsukamurella pulmonis</name>
    <dbReference type="NCBI Taxonomy" id="47312"/>
    <lineage>
        <taxon>Bacteria</taxon>
        <taxon>Bacillati</taxon>
        <taxon>Actinomycetota</taxon>
        <taxon>Actinomycetes</taxon>
        <taxon>Mycobacteriales</taxon>
        <taxon>Tsukamurellaceae</taxon>
        <taxon>Tsukamurella</taxon>
    </lineage>
</organism>
<sequence>MTDTDGDAPAVLIVKTFVPTTARWLIGTARRPIWLRIDDRPIRLDRDVDLRIELPAGTHTLTAAPSSGVTETPTPRQWARSSESLETHLGAGQTAVVVVISTHLGLKIGSLVRCRRP</sequence>
<keyword evidence="2" id="KW-1185">Reference proteome</keyword>
<dbReference type="RefSeq" id="WP_068563943.1">
    <property type="nucleotide sequence ID" value="NZ_FNLF01000002.1"/>
</dbReference>
<dbReference type="AlphaFoldDB" id="A0A1H1HRS0"/>
<proteinExistence type="predicted"/>
<dbReference type="STRING" id="47312.SAMN04489765_4484"/>